<dbReference type="InParanoid" id="A0A1S0UDU8"/>
<dbReference type="RefSeq" id="XP_020304554.1">
    <property type="nucleotide sequence ID" value="XM_020451645.1"/>
</dbReference>
<evidence type="ECO:0000256" key="2">
    <source>
        <dbReference type="ARBA" id="ARBA00022833"/>
    </source>
</evidence>
<feature type="domain" description="Phorbol-ester/DAG-type" evidence="3">
    <location>
        <begin position="32"/>
        <end position="99"/>
    </location>
</feature>
<accession>A0A1S0UDU8</accession>
<dbReference type="EMBL" id="JH712882">
    <property type="protein sequence ID" value="EJD73596.1"/>
    <property type="molecule type" value="Genomic_DNA"/>
</dbReference>
<keyword evidence="1" id="KW-0479">Metal-binding</keyword>
<sequence>MEFKSSGDSLQGPGIQRRRGAIKHARIHEIRGHQFVATFFRQPTFCSLCSDFMWSVIRLHALSFVKSVIRLHVLSVVETVEICGVVCHHKCQRYMPNLCGVNQKQLSQALFEIKRGSHGQTSTPAGYGAMSLSVGSNVPMEQRSISSSSSSNGSASSGYKFPDRFKAFFRYHNYNLDNHSDNDEYINAPWSTADGIKKYGLHHFNVCKVLGKGSFGK</sequence>
<reference evidence="4" key="1">
    <citation type="submission" date="2012-04" db="EMBL/GenBank/DDBJ databases">
        <title>The Genome Sequence of Loa loa.</title>
        <authorList>
            <consortium name="The Broad Institute Genome Sequencing Platform"/>
            <consortium name="Broad Institute Genome Sequencing Center for Infectious Disease"/>
            <person name="Nutman T.B."/>
            <person name="Fink D.L."/>
            <person name="Russ C."/>
            <person name="Young S."/>
            <person name="Zeng Q."/>
            <person name="Gargeya S."/>
            <person name="Alvarado L."/>
            <person name="Berlin A."/>
            <person name="Chapman S.B."/>
            <person name="Chen Z."/>
            <person name="Freedman E."/>
            <person name="Gellesch M."/>
            <person name="Goldberg J."/>
            <person name="Griggs A."/>
            <person name="Gujja S."/>
            <person name="Heilman E.R."/>
            <person name="Heiman D."/>
            <person name="Howarth C."/>
            <person name="Mehta T."/>
            <person name="Neiman D."/>
            <person name="Pearson M."/>
            <person name="Roberts A."/>
            <person name="Saif S."/>
            <person name="Shea T."/>
            <person name="Shenoy N."/>
            <person name="Sisk P."/>
            <person name="Stolte C."/>
            <person name="Sykes S."/>
            <person name="White J."/>
            <person name="Yandava C."/>
            <person name="Haas B."/>
            <person name="Henn M.R."/>
            <person name="Nusbaum C."/>
            <person name="Birren B."/>
        </authorList>
    </citation>
    <scope>NUCLEOTIDE SEQUENCE [LARGE SCALE GENOMIC DNA]</scope>
</reference>
<evidence type="ECO:0000259" key="3">
    <source>
        <dbReference type="PROSITE" id="PS50081"/>
    </source>
</evidence>
<dbReference type="PANTHER" id="PTHR22968">
    <property type="entry name" value="PROTEIN KINASE C, MU"/>
    <property type="match status" value="1"/>
</dbReference>
<dbReference type="InterPro" id="IPR002219">
    <property type="entry name" value="PKC_DAG/PE"/>
</dbReference>
<dbReference type="AlphaFoldDB" id="A0A1S0UDU8"/>
<evidence type="ECO:0000313" key="4">
    <source>
        <dbReference type="EMBL" id="EJD73596.1"/>
    </source>
</evidence>
<keyword evidence="2" id="KW-0862">Zinc</keyword>
<dbReference type="PRINTS" id="PR00008">
    <property type="entry name" value="DAGPEDOMAIN"/>
</dbReference>
<protein>
    <recommendedName>
        <fullName evidence="3">Phorbol-ester/DAG-type domain-containing protein</fullName>
    </recommendedName>
</protein>
<dbReference type="GO" id="GO:0016020">
    <property type="term" value="C:membrane"/>
    <property type="evidence" value="ECO:0007669"/>
    <property type="project" value="UniProtKB-SubCell"/>
</dbReference>
<dbReference type="GO" id="GO:0035556">
    <property type="term" value="P:intracellular signal transduction"/>
    <property type="evidence" value="ECO:0007669"/>
    <property type="project" value="TreeGrafter"/>
</dbReference>
<dbReference type="CTD" id="9952643"/>
<dbReference type="GO" id="GO:0004674">
    <property type="term" value="F:protein serine/threonine kinase activity"/>
    <property type="evidence" value="ECO:0007669"/>
    <property type="project" value="UniProtKB-KW"/>
</dbReference>
<organism evidence="4">
    <name type="scientific">Loa loa</name>
    <name type="common">Eye worm</name>
    <name type="synonym">Filaria loa</name>
    <dbReference type="NCBI Taxonomy" id="7209"/>
    <lineage>
        <taxon>Eukaryota</taxon>
        <taxon>Metazoa</taxon>
        <taxon>Ecdysozoa</taxon>
        <taxon>Nematoda</taxon>
        <taxon>Chromadorea</taxon>
        <taxon>Rhabditida</taxon>
        <taxon>Spirurina</taxon>
        <taxon>Spiruromorpha</taxon>
        <taxon>Filarioidea</taxon>
        <taxon>Onchocercidae</taxon>
        <taxon>Loa</taxon>
    </lineage>
</organism>
<dbReference type="OrthoDB" id="5849064at2759"/>
<dbReference type="Gene3D" id="3.30.60.20">
    <property type="match status" value="1"/>
</dbReference>
<dbReference type="SUPFAM" id="SSF57889">
    <property type="entry name" value="Cysteine-rich domain"/>
    <property type="match status" value="1"/>
</dbReference>
<gene>
    <name evidence="4" type="ORF">LOAG_18986</name>
</gene>
<feature type="non-terminal residue" evidence="4">
    <location>
        <position position="217"/>
    </location>
</feature>
<dbReference type="InterPro" id="IPR046349">
    <property type="entry name" value="C1-like_sf"/>
</dbReference>
<evidence type="ECO:0000256" key="1">
    <source>
        <dbReference type="ARBA" id="ARBA00022723"/>
    </source>
</evidence>
<dbReference type="InterPro" id="IPR020454">
    <property type="entry name" value="DAG/PE-bd"/>
</dbReference>
<dbReference type="KEGG" id="loa:LOAG_18986"/>
<name>A0A1S0UDU8_LOALO</name>
<dbReference type="GeneID" id="9952643"/>
<dbReference type="GO" id="GO:0005829">
    <property type="term" value="C:cytosol"/>
    <property type="evidence" value="ECO:0007669"/>
    <property type="project" value="TreeGrafter"/>
</dbReference>
<dbReference type="PANTHER" id="PTHR22968:SF14">
    <property type="entry name" value="PROTEIN KINASE C"/>
    <property type="match status" value="1"/>
</dbReference>
<proteinExistence type="predicted"/>
<dbReference type="GO" id="GO:0008270">
    <property type="term" value="F:zinc ion binding"/>
    <property type="evidence" value="ECO:0007669"/>
    <property type="project" value="UniProtKB-KW"/>
</dbReference>
<dbReference type="GO" id="GO:0007200">
    <property type="term" value="P:phospholipase C-activating G protein-coupled receptor signaling pathway"/>
    <property type="evidence" value="ECO:0007669"/>
    <property type="project" value="TreeGrafter"/>
</dbReference>
<dbReference type="PROSITE" id="PS50081">
    <property type="entry name" value="ZF_DAG_PE_2"/>
    <property type="match status" value="1"/>
</dbReference>